<dbReference type="OrthoDB" id="5291250at2"/>
<feature type="region of interest" description="Disordered" evidence="1">
    <location>
        <begin position="1"/>
        <end position="31"/>
    </location>
</feature>
<dbReference type="Proteomes" id="UP000253868">
    <property type="component" value="Chromosome"/>
</dbReference>
<evidence type="ECO:0000313" key="3">
    <source>
        <dbReference type="Proteomes" id="UP000253868"/>
    </source>
</evidence>
<feature type="compositionally biased region" description="Low complexity" evidence="1">
    <location>
        <begin position="9"/>
        <end position="30"/>
    </location>
</feature>
<dbReference type="Pfam" id="PF09344">
    <property type="entry name" value="Cas_CT1975"/>
    <property type="match status" value="1"/>
</dbReference>
<accession>A0A345I0V8</accession>
<reference evidence="3" key="1">
    <citation type="submission" date="2018-07" db="EMBL/GenBank/DDBJ databases">
        <authorList>
            <person name="Zhao J."/>
        </authorList>
    </citation>
    <scope>NUCLEOTIDE SEQUENCE [LARGE SCALE GENOMIC DNA]</scope>
    <source>
        <strain evidence="3">GSSD-12</strain>
    </source>
</reference>
<dbReference type="KEGG" id="spad:DVK44_14105"/>
<organism evidence="2 3">
    <name type="scientific">Streptomyces paludis</name>
    <dbReference type="NCBI Taxonomy" id="2282738"/>
    <lineage>
        <taxon>Bacteria</taxon>
        <taxon>Bacillati</taxon>
        <taxon>Actinomycetota</taxon>
        <taxon>Actinomycetes</taxon>
        <taxon>Kitasatosporales</taxon>
        <taxon>Streptomycetaceae</taxon>
        <taxon>Streptomyces</taxon>
    </lineage>
</organism>
<keyword evidence="3" id="KW-1185">Reference proteome</keyword>
<evidence type="ECO:0000256" key="1">
    <source>
        <dbReference type="SAM" id="MobiDB-lite"/>
    </source>
</evidence>
<dbReference type="InterPro" id="IPR010148">
    <property type="entry name" value="CRISPR-assoc_prot_CT1975"/>
</dbReference>
<proteinExistence type="predicted"/>
<name>A0A345I0V8_9ACTN</name>
<gene>
    <name evidence="2" type="ORF">DVK44_14105</name>
</gene>
<dbReference type="EMBL" id="CP031194">
    <property type="protein sequence ID" value="AXG82582.1"/>
    <property type="molecule type" value="Genomic_DNA"/>
</dbReference>
<protein>
    <submittedName>
        <fullName evidence="2">CRISPR-associated protein</fullName>
    </submittedName>
</protein>
<dbReference type="AlphaFoldDB" id="A0A345I0V8"/>
<feature type="compositionally biased region" description="Low complexity" evidence="1">
    <location>
        <begin position="217"/>
        <end position="226"/>
    </location>
</feature>
<feature type="region of interest" description="Disordered" evidence="1">
    <location>
        <begin position="198"/>
        <end position="232"/>
    </location>
</feature>
<sequence>MADAPILGALTPDAPTADTLTPDAPTDTPASRTRAQFLSLHLLETLAAVLPVRDENGSPKTIVYGGVERHMITSQARRRAERVHARDRANAGIGALAGRSTGVRTREWALITARALAAEHGWDRDEAVITARAVLEATGLKFGDVAKATVANRTKVLLFAPSDAGDRIAAHIAAHEQEFRDWTAEYLTAQAAAAAAAKLRKGSRRQPASETGTDPGDASAADAKAAVPTLPPLPKGARPAVLTALAPRDAIDIALYGRFLAEIADSPNVDGAVQSAHAFTVQEAEQVDDFYAAADDAKLDRKKNALDFLDIADDAGAGMTGYQSLISGTFYRHAVLDRRQLRRNLRAAGMTEEQAEEASFAAEQEFVNSFVEAFPEAKKNSTASTGSLPALVLAFEGERPYNYAAAFQRPIDENPADKGGEGPAGPAGVERLLRHHTFVRDRRADIKSARMLTYDPQIDCLLGELRKSFDTGATTVKSIEGLTE</sequence>
<evidence type="ECO:0000313" key="2">
    <source>
        <dbReference type="EMBL" id="AXG82582.1"/>
    </source>
</evidence>